<reference evidence="2" key="1">
    <citation type="journal article" date="2023" name="Mol. Phylogenet. Evol.">
        <title>Genome-scale phylogeny and comparative genomics of the fungal order Sordariales.</title>
        <authorList>
            <person name="Hensen N."/>
            <person name="Bonometti L."/>
            <person name="Westerberg I."/>
            <person name="Brannstrom I.O."/>
            <person name="Guillou S."/>
            <person name="Cros-Aarteil S."/>
            <person name="Calhoun S."/>
            <person name="Haridas S."/>
            <person name="Kuo A."/>
            <person name="Mondo S."/>
            <person name="Pangilinan J."/>
            <person name="Riley R."/>
            <person name="LaButti K."/>
            <person name="Andreopoulos B."/>
            <person name="Lipzen A."/>
            <person name="Chen C."/>
            <person name="Yan M."/>
            <person name="Daum C."/>
            <person name="Ng V."/>
            <person name="Clum A."/>
            <person name="Steindorff A."/>
            <person name="Ohm R.A."/>
            <person name="Martin F."/>
            <person name="Silar P."/>
            <person name="Natvig D.O."/>
            <person name="Lalanne C."/>
            <person name="Gautier V."/>
            <person name="Ament-Velasquez S.L."/>
            <person name="Kruys A."/>
            <person name="Hutchinson M.I."/>
            <person name="Powell A.J."/>
            <person name="Barry K."/>
            <person name="Miller A.N."/>
            <person name="Grigoriev I.V."/>
            <person name="Debuchy R."/>
            <person name="Gladieux P."/>
            <person name="Hiltunen Thoren M."/>
            <person name="Johannesson H."/>
        </authorList>
    </citation>
    <scope>NUCLEOTIDE SEQUENCE</scope>
    <source>
        <strain evidence="2">CBS 990.96</strain>
    </source>
</reference>
<evidence type="ECO:0000313" key="3">
    <source>
        <dbReference type="Proteomes" id="UP001301958"/>
    </source>
</evidence>
<dbReference type="EMBL" id="MU865547">
    <property type="protein sequence ID" value="KAK4221442.1"/>
    <property type="molecule type" value="Genomic_DNA"/>
</dbReference>
<keyword evidence="3" id="KW-1185">Reference proteome</keyword>
<protein>
    <submittedName>
        <fullName evidence="2">Uncharacterized protein</fullName>
    </submittedName>
</protein>
<feature type="compositionally biased region" description="Polar residues" evidence="1">
    <location>
        <begin position="198"/>
        <end position="213"/>
    </location>
</feature>
<evidence type="ECO:0000313" key="2">
    <source>
        <dbReference type="EMBL" id="KAK4221442.1"/>
    </source>
</evidence>
<comment type="caution">
    <text evidence="2">The sequence shown here is derived from an EMBL/GenBank/DDBJ whole genome shotgun (WGS) entry which is preliminary data.</text>
</comment>
<accession>A0AAN6YS35</accession>
<name>A0AAN6YS35_9PEZI</name>
<dbReference type="AlphaFoldDB" id="A0AAN6YS35"/>
<dbReference type="Proteomes" id="UP001301958">
    <property type="component" value="Unassembled WGS sequence"/>
</dbReference>
<gene>
    <name evidence="2" type="ORF">QBC38DRAFT_522331</name>
</gene>
<proteinExistence type="predicted"/>
<feature type="region of interest" description="Disordered" evidence="1">
    <location>
        <begin position="198"/>
        <end position="224"/>
    </location>
</feature>
<evidence type="ECO:0000256" key="1">
    <source>
        <dbReference type="SAM" id="MobiDB-lite"/>
    </source>
</evidence>
<feature type="region of interest" description="Disordered" evidence="1">
    <location>
        <begin position="9"/>
        <end position="38"/>
    </location>
</feature>
<reference evidence="2" key="2">
    <citation type="submission" date="2023-05" db="EMBL/GenBank/DDBJ databases">
        <authorList>
            <consortium name="Lawrence Berkeley National Laboratory"/>
            <person name="Steindorff A."/>
            <person name="Hensen N."/>
            <person name="Bonometti L."/>
            <person name="Westerberg I."/>
            <person name="Brannstrom I.O."/>
            <person name="Guillou S."/>
            <person name="Cros-Aarteil S."/>
            <person name="Calhoun S."/>
            <person name="Haridas S."/>
            <person name="Kuo A."/>
            <person name="Mondo S."/>
            <person name="Pangilinan J."/>
            <person name="Riley R."/>
            <person name="Labutti K."/>
            <person name="Andreopoulos B."/>
            <person name="Lipzen A."/>
            <person name="Chen C."/>
            <person name="Yanf M."/>
            <person name="Daum C."/>
            <person name="Ng V."/>
            <person name="Clum A."/>
            <person name="Ohm R."/>
            <person name="Martin F."/>
            <person name="Silar P."/>
            <person name="Natvig D."/>
            <person name="Lalanne C."/>
            <person name="Gautier V."/>
            <person name="Ament-Velasquez S.L."/>
            <person name="Kruys A."/>
            <person name="Hutchinson M.I."/>
            <person name="Powell A.J."/>
            <person name="Barry K."/>
            <person name="Miller A.N."/>
            <person name="Grigoriev I.V."/>
            <person name="Debuchy R."/>
            <person name="Gladieux P."/>
            <person name="Thoren M.H."/>
            <person name="Johannesson H."/>
        </authorList>
    </citation>
    <scope>NUCLEOTIDE SEQUENCE</scope>
    <source>
        <strain evidence="2">CBS 990.96</strain>
    </source>
</reference>
<sequence length="267" mass="29712">MQLLLHLRRTASALSPPPSTVCLEEKESSNMETTPSQSFVSKALAVTTKKKHHSPNNAGVLSTGTSGSKLFQMFNHLPTPSQRRRKTTKQKLIDQTIRSSSQAIKPVVWKEHSYQDCSIPTIGPMITVTKENGETFYLEDPSQYDDASVEYKKQRVEMIERELEDLVGKEVESILRPGSRVCNFHQHLEGKHPSVVVQSISSADRSTSQPPRESTSKSLVQQESSSSFCRPNNYVDFVSGKKTLTLTLFKPGLSMTSKITSIKIVTG</sequence>
<organism evidence="2 3">
    <name type="scientific">Podospora fimiseda</name>
    <dbReference type="NCBI Taxonomy" id="252190"/>
    <lineage>
        <taxon>Eukaryota</taxon>
        <taxon>Fungi</taxon>
        <taxon>Dikarya</taxon>
        <taxon>Ascomycota</taxon>
        <taxon>Pezizomycotina</taxon>
        <taxon>Sordariomycetes</taxon>
        <taxon>Sordariomycetidae</taxon>
        <taxon>Sordariales</taxon>
        <taxon>Podosporaceae</taxon>
        <taxon>Podospora</taxon>
    </lineage>
</organism>